<organism evidence="1 2">
    <name type="scientific">Lentzea indica</name>
    <dbReference type="NCBI Taxonomy" id="2604800"/>
    <lineage>
        <taxon>Bacteria</taxon>
        <taxon>Bacillati</taxon>
        <taxon>Actinomycetota</taxon>
        <taxon>Actinomycetes</taxon>
        <taxon>Pseudonocardiales</taxon>
        <taxon>Pseudonocardiaceae</taxon>
        <taxon>Lentzea</taxon>
    </lineage>
</organism>
<evidence type="ECO:0000313" key="2">
    <source>
        <dbReference type="Proteomes" id="UP001515943"/>
    </source>
</evidence>
<sequence>MASLNELEILVAERTREFKALQQKSADAAGKVIGEPVAGGTGLVQVDITGRLVGIEFDQERLRSLDERRLGRQLVEAIRTAETKAATVRDVLLGEST</sequence>
<accession>A0ABX1FLV2</accession>
<gene>
    <name evidence="1" type="ORF">FXN61_24175</name>
</gene>
<comment type="caution">
    <text evidence="1">The sequence shown here is derived from an EMBL/GenBank/DDBJ whole genome shotgun (WGS) entry which is preliminary data.</text>
</comment>
<name>A0ABX1FLV2_9PSEU</name>
<dbReference type="Proteomes" id="UP001515943">
    <property type="component" value="Unassembled WGS sequence"/>
</dbReference>
<protein>
    <submittedName>
        <fullName evidence="1">Uncharacterized protein</fullName>
    </submittedName>
</protein>
<reference evidence="1 2" key="1">
    <citation type="submission" date="2019-08" db="EMBL/GenBank/DDBJ databases">
        <title>Lentzea from Indian Himalayas.</title>
        <authorList>
            <person name="Mandal S."/>
            <person name="Mallick Gupta A."/>
            <person name="Maiti P.K."/>
            <person name="Sarkar J."/>
            <person name="Mandal S."/>
        </authorList>
    </citation>
    <scope>NUCLEOTIDE SEQUENCE [LARGE SCALE GENOMIC DNA]</scope>
    <source>
        <strain evidence="1 2">PSKA42</strain>
    </source>
</reference>
<dbReference type="Gene3D" id="3.30.1310.10">
    <property type="entry name" value="Nucleoid-associated protein YbaB-like domain"/>
    <property type="match status" value="1"/>
</dbReference>
<evidence type="ECO:0000313" key="1">
    <source>
        <dbReference type="EMBL" id="NKE59735.1"/>
    </source>
</evidence>
<keyword evidence="2" id="KW-1185">Reference proteome</keyword>
<proteinExistence type="predicted"/>
<dbReference type="EMBL" id="VSRL01000093">
    <property type="protein sequence ID" value="NKE59735.1"/>
    <property type="molecule type" value="Genomic_DNA"/>
</dbReference>
<dbReference type="InterPro" id="IPR036894">
    <property type="entry name" value="YbaB-like_sf"/>
</dbReference>
<dbReference type="RefSeq" id="WP_167976397.1">
    <property type="nucleotide sequence ID" value="NZ_VSRL01000093.1"/>
</dbReference>